<keyword evidence="4" id="KW-0560">Oxidoreductase</keyword>
<comment type="pathway">
    <text evidence="1">Secondary metabolite biosynthesis.</text>
</comment>
<evidence type="ECO:0000256" key="1">
    <source>
        <dbReference type="ARBA" id="ARBA00005179"/>
    </source>
</evidence>
<dbReference type="GeneID" id="70128584"/>
<dbReference type="InterPro" id="IPR036188">
    <property type="entry name" value="FAD/NAD-bd_sf"/>
</dbReference>
<dbReference type="RefSeq" id="XP_045962467.1">
    <property type="nucleotide sequence ID" value="XM_046099692.1"/>
</dbReference>
<evidence type="ECO:0000313" key="7">
    <source>
        <dbReference type="EMBL" id="KAH6658233.1"/>
    </source>
</evidence>
<keyword evidence="8" id="KW-1185">Reference proteome</keyword>
<evidence type="ECO:0000256" key="4">
    <source>
        <dbReference type="ARBA" id="ARBA00023002"/>
    </source>
</evidence>
<dbReference type="InterPro" id="IPR002938">
    <property type="entry name" value="FAD-bd"/>
</dbReference>
<sequence length="428" mass="46257">MTLKIAILGAGPVGLTLAAILHHRGLAFDIFDRDDPDSARSQGGTLDLHPDGGQKALRAAGLLGVFLKVARRDGEAIRLLNGGGEVIFEGDGLPGPGEVLEDKIESGDDDEQQEAEEAHGRPEIDRAALKQLLLDALPQGTVRWNWHVDSITPSASGPGTWTVGFDTQPSSPAAARQDYDLVVGTDGAWSKVRSSCLSSAEPHFSGITALDVWISDLDRDPDTAAVVGQGSCFAFDPDRALLFQRHGDGSARCYACVRTGEVGSAPLDPGQALGRGSETQGEVDWLVPANREAFLRKWFRGFAPELTRAVLSMRDRALLRHLYMLPVGFRWESRPGVTLVGDAAHLMTPFAGRGVNVGMVDAVELAEGIVGFVRGNGRTLDDVVREYENRMFERSVVDARLTERCMLASFGEDGARAVGEIMSQFWYF</sequence>
<reference evidence="7" key="1">
    <citation type="journal article" date="2021" name="Nat. Commun.">
        <title>Genetic determinants of endophytism in the Arabidopsis root mycobiome.</title>
        <authorList>
            <person name="Mesny F."/>
            <person name="Miyauchi S."/>
            <person name="Thiergart T."/>
            <person name="Pickel B."/>
            <person name="Atanasova L."/>
            <person name="Karlsson M."/>
            <person name="Huettel B."/>
            <person name="Barry K.W."/>
            <person name="Haridas S."/>
            <person name="Chen C."/>
            <person name="Bauer D."/>
            <person name="Andreopoulos W."/>
            <person name="Pangilinan J."/>
            <person name="LaButti K."/>
            <person name="Riley R."/>
            <person name="Lipzen A."/>
            <person name="Clum A."/>
            <person name="Drula E."/>
            <person name="Henrissat B."/>
            <person name="Kohler A."/>
            <person name="Grigoriev I.V."/>
            <person name="Martin F.M."/>
            <person name="Hacquard S."/>
        </authorList>
    </citation>
    <scope>NUCLEOTIDE SEQUENCE</scope>
    <source>
        <strain evidence="7">MPI-SDFR-AT-0073</strain>
    </source>
</reference>
<dbReference type="SUPFAM" id="SSF51905">
    <property type="entry name" value="FAD/NAD(P)-binding domain"/>
    <property type="match status" value="1"/>
</dbReference>
<organism evidence="7 8">
    <name type="scientific">Truncatella angustata</name>
    <dbReference type="NCBI Taxonomy" id="152316"/>
    <lineage>
        <taxon>Eukaryota</taxon>
        <taxon>Fungi</taxon>
        <taxon>Dikarya</taxon>
        <taxon>Ascomycota</taxon>
        <taxon>Pezizomycotina</taxon>
        <taxon>Sordariomycetes</taxon>
        <taxon>Xylariomycetidae</taxon>
        <taxon>Amphisphaeriales</taxon>
        <taxon>Sporocadaceae</taxon>
        <taxon>Truncatella</taxon>
    </lineage>
</organism>
<keyword evidence="5" id="KW-0503">Monooxygenase</keyword>
<evidence type="ECO:0000256" key="2">
    <source>
        <dbReference type="ARBA" id="ARBA00022630"/>
    </source>
</evidence>
<proteinExistence type="predicted"/>
<dbReference type="AlphaFoldDB" id="A0A9P9A1D9"/>
<evidence type="ECO:0000259" key="6">
    <source>
        <dbReference type="Pfam" id="PF01494"/>
    </source>
</evidence>
<dbReference type="Pfam" id="PF01494">
    <property type="entry name" value="FAD_binding_3"/>
    <property type="match status" value="2"/>
</dbReference>
<evidence type="ECO:0000256" key="5">
    <source>
        <dbReference type="ARBA" id="ARBA00023033"/>
    </source>
</evidence>
<dbReference type="EMBL" id="JAGPXC010000002">
    <property type="protein sequence ID" value="KAH6658233.1"/>
    <property type="molecule type" value="Genomic_DNA"/>
</dbReference>
<keyword evidence="2" id="KW-0285">Flavoprotein</keyword>
<dbReference type="OrthoDB" id="655030at2759"/>
<evidence type="ECO:0000256" key="3">
    <source>
        <dbReference type="ARBA" id="ARBA00022827"/>
    </source>
</evidence>
<keyword evidence="3" id="KW-0274">FAD</keyword>
<evidence type="ECO:0000313" key="8">
    <source>
        <dbReference type="Proteomes" id="UP000758603"/>
    </source>
</evidence>
<feature type="domain" description="FAD-binding" evidence="6">
    <location>
        <begin position="4"/>
        <end position="199"/>
    </location>
</feature>
<dbReference type="PRINTS" id="PR00420">
    <property type="entry name" value="RNGMNOXGNASE"/>
</dbReference>
<accession>A0A9P9A1D9</accession>
<dbReference type="GO" id="GO:0071949">
    <property type="term" value="F:FAD binding"/>
    <property type="evidence" value="ECO:0007669"/>
    <property type="project" value="InterPro"/>
</dbReference>
<gene>
    <name evidence="7" type="ORF">BKA67DRAFT_533393</name>
</gene>
<dbReference type="GO" id="GO:0004497">
    <property type="term" value="F:monooxygenase activity"/>
    <property type="evidence" value="ECO:0007669"/>
    <property type="project" value="UniProtKB-KW"/>
</dbReference>
<dbReference type="PANTHER" id="PTHR46972">
    <property type="entry name" value="MONOOXYGENASE ASQM-RELATED"/>
    <property type="match status" value="1"/>
</dbReference>
<feature type="domain" description="FAD-binding" evidence="6">
    <location>
        <begin position="336"/>
        <end position="378"/>
    </location>
</feature>
<dbReference type="PANTHER" id="PTHR46972:SF1">
    <property type="entry name" value="FAD DEPENDENT OXIDOREDUCTASE DOMAIN-CONTAINING PROTEIN"/>
    <property type="match status" value="1"/>
</dbReference>
<protein>
    <recommendedName>
        <fullName evidence="6">FAD-binding domain-containing protein</fullName>
    </recommendedName>
</protein>
<name>A0A9P9A1D9_9PEZI</name>
<dbReference type="Proteomes" id="UP000758603">
    <property type="component" value="Unassembled WGS sequence"/>
</dbReference>
<dbReference type="Gene3D" id="3.50.50.60">
    <property type="entry name" value="FAD/NAD(P)-binding domain"/>
    <property type="match status" value="1"/>
</dbReference>
<comment type="caution">
    <text evidence="7">The sequence shown here is derived from an EMBL/GenBank/DDBJ whole genome shotgun (WGS) entry which is preliminary data.</text>
</comment>